<dbReference type="InterPro" id="IPR050991">
    <property type="entry name" value="ECM_Regulatory_Proteins"/>
</dbReference>
<feature type="signal peptide" evidence="3">
    <location>
        <begin position="1"/>
        <end position="19"/>
    </location>
</feature>
<keyword evidence="1" id="KW-0677">Repeat</keyword>
<dbReference type="PANTHER" id="PTHR46708">
    <property type="entry name" value="TENASCIN"/>
    <property type="match status" value="1"/>
</dbReference>
<dbReference type="CDD" id="cd00063">
    <property type="entry name" value="FN3"/>
    <property type="match status" value="3"/>
</dbReference>
<feature type="chain" id="PRO_5015605885" evidence="3">
    <location>
        <begin position="20"/>
        <end position="1809"/>
    </location>
</feature>
<evidence type="ECO:0000259" key="5">
    <source>
        <dbReference type="PROSITE" id="PS50853"/>
    </source>
</evidence>
<evidence type="ECO:0000313" key="6">
    <source>
        <dbReference type="EMBL" id="PTX64029.1"/>
    </source>
</evidence>
<feature type="domain" description="Fibronectin type-III" evidence="5">
    <location>
        <begin position="751"/>
        <end position="842"/>
    </location>
</feature>
<organism evidence="6 7">
    <name type="scientific">Kordia periserrulae</name>
    <dbReference type="NCBI Taxonomy" id="701523"/>
    <lineage>
        <taxon>Bacteria</taxon>
        <taxon>Pseudomonadati</taxon>
        <taxon>Bacteroidota</taxon>
        <taxon>Flavobacteriia</taxon>
        <taxon>Flavobacteriales</taxon>
        <taxon>Flavobacteriaceae</taxon>
        <taxon>Kordia</taxon>
    </lineage>
</organism>
<feature type="domain" description="MAM" evidence="4">
    <location>
        <begin position="581"/>
        <end position="747"/>
    </location>
</feature>
<dbReference type="GO" id="GO:0004553">
    <property type="term" value="F:hydrolase activity, hydrolyzing O-glycosyl compounds"/>
    <property type="evidence" value="ECO:0007669"/>
    <property type="project" value="UniProtKB-ARBA"/>
</dbReference>
<dbReference type="EMBL" id="QBKT01000001">
    <property type="protein sequence ID" value="PTX64029.1"/>
    <property type="molecule type" value="Genomic_DNA"/>
</dbReference>
<feature type="domain" description="MAM" evidence="4">
    <location>
        <begin position="308"/>
        <end position="471"/>
    </location>
</feature>
<dbReference type="PANTHER" id="PTHR46708:SF2">
    <property type="entry name" value="FIBRONECTIN TYPE-III DOMAIN-CONTAINING PROTEIN"/>
    <property type="match status" value="1"/>
</dbReference>
<dbReference type="Gene3D" id="2.60.120.200">
    <property type="match status" value="2"/>
</dbReference>
<reference evidence="6 7" key="1">
    <citation type="submission" date="2018-04" db="EMBL/GenBank/DDBJ databases">
        <title>Genomic Encyclopedia of Archaeal and Bacterial Type Strains, Phase II (KMG-II): from individual species to whole genera.</title>
        <authorList>
            <person name="Goeker M."/>
        </authorList>
    </citation>
    <scope>NUCLEOTIDE SEQUENCE [LARGE SCALE GENOMIC DNA]</scope>
    <source>
        <strain evidence="6 7">DSM 25731</strain>
    </source>
</reference>
<accession>A0A2T6C6T2</accession>
<dbReference type="GO" id="GO:0016020">
    <property type="term" value="C:membrane"/>
    <property type="evidence" value="ECO:0007669"/>
    <property type="project" value="InterPro"/>
</dbReference>
<gene>
    <name evidence="6" type="ORF">C8N46_101639</name>
</gene>
<dbReference type="Pfam" id="PF13585">
    <property type="entry name" value="CHU_C"/>
    <property type="match status" value="1"/>
</dbReference>
<feature type="domain" description="Fibronectin type-III" evidence="5">
    <location>
        <begin position="195"/>
        <end position="286"/>
    </location>
</feature>
<dbReference type="OrthoDB" id="608579at2"/>
<dbReference type="InterPro" id="IPR026341">
    <property type="entry name" value="T9SS_type_B"/>
</dbReference>
<sequence>MKKITLLCMLTLFCTFAYSQVLNQPANWPNTNWSVVGTYNTDPAAFEADPTLTANFAFDDDDAGGTSDDDIAAESPVIDITAAFTAGETWLTVTVDYVYNDNGNDMLNLEYWDADAAAWVVWQQFVASSTQPNNAFCTANKDAFTSDPLNIAGFTATQQSGFRYRLAYDDDDAWQWGFCFDSPTIASATPPSCFDISNLAVANITETTADLSWDANSGETAWEIVIQPAGTGVPTGSGTAITNNAPYMATGLTGSTSYEVYVRADCGAVDGFSNWIGPITFTTLNAPPPAPVGVTCATGTSSFIFVEDFEDDPPAGWTGTGFDGSNGNWDITAGGANSLGTGPSASFSGGNHLEYEASGNSTAIASAISPAIDLSTATDGAELSFYLHAFGDDIGTLNVNVGTSATGPFTNVYSWNGDLQTADSDAWVPIGINLDAYLGQVIYVEFSYGGAGTGFEGDLSIDLMRVEACGSFCIAPSAIATANITGTSADISWTTNSGETAWEIVVQPAGTGAPAGSGTAITTNPYTATGLTPNTAYEIYLRADCGANGFSVWSGPINFTTALAGPSGVNCASGGTSSFIFTEDFEVDPPLGWTGTGFDGSNGNWDITPGAANSGGTGPSASFSGGNHLEYEASGSSTTTASAISPAIDLSTAVDGAELSFYIHAFGADIGTLNVGVGTSATGPFTTEFTYSGELQTADSDPWQAVGVDLSAYLGQTIYIEFSYGGAGTGFEGDLSIDFMRVEACGSFCIAPSAIAISNITNNSAEISWTANSGETAWEYVVQPAGTGTPTGPGTATTTNPTTVTGLMGDTDYEVYVRAICGPSNESIWTGPVNFTTFTEVDCAAGPVNTTYCYTDNDTTVFTFYSSDGVSTLGIVFNAGQVENNWDELIVFDSDGVTQLYNGYGNAGNVAGLVFESSGPSISVTVQSDGIFSCQSQGYTPLDFSVACIDPTAPPTCVSLTFPTDGATGIEIDQNITWGSAIGNPAGYILIVGTTPGGSDIVNGIDVGNVNTYPLDTDYLTTYYITILPYNANGLATGCIEESFTTRPDPNQIFNLVCANGPINVNHCYTNNDDNTFLFTSDSGFPVRLTFNSGTIIDDDDVISFYDGSTADPATLITTTNNAGDLSGLIIESTGGNLFMVVESDGFTSCANGNGTPWDWTAECLTCFKPTATYTIVDDCAAGEQFLIDVEILSTGDAVSITVSDDFGSAPQVVSAPGILTFGPYPNTTPVVITVADTDDNNCVLTSEPQTQAFCPDQECRIINAGYDQLQTCDVTSTDLSATFMSSSITTDTSVYSVSELQCPPDNLTGDPTSITLDDRWSSAINIDFEFEYFGNTYTQVIIGANGLVSFDISDAGNFCPWNFAPGDLLPTPAVPTNAIHGAFHDIDPSVGGYIEYAVVGTAPERQFKVTFFEVPHFGCNNITTTQQIILHESSNVIDVLLIEKPVCTTWNDGGIAIVGIQNGAGSVGYAPANRNNGVWTVTEQEIWRFVPDGNPNYTFEWLDEDGNVISNDTDITVSPTETTTYTASITYALANGNLVTLTDDVTVTVESNPDVVGTQTLEACDDDLDGVAEFDLTVQDANVIGTQTDVSVTYYETLADAEAGMNMLADPTAYSTAGGTVYLRIQNDITGCYSTDSFEVVVLMQIDPTNIGLEGECVNGEYTITVTPLNGGYDAATVTYEWSGGSSLDNDGAQFVATDDGDYTVTVTTADGCSSSQTFTVINAMCSFPQGISPNGDNLNDTWDLRAFRVQELEIFNSHGRSVYKKNNYTNEWRGQTNDNDELPVGTYFYVLRLENGESKNGWIYLNK</sequence>
<dbReference type="NCBIfam" id="NF038128">
    <property type="entry name" value="choice_anch_J"/>
    <property type="match status" value="2"/>
</dbReference>
<evidence type="ECO:0000256" key="2">
    <source>
        <dbReference type="SAM" id="MobiDB-lite"/>
    </source>
</evidence>
<dbReference type="PROSITE" id="PS50060">
    <property type="entry name" value="MAM_2"/>
    <property type="match status" value="2"/>
</dbReference>
<dbReference type="Pfam" id="PF00041">
    <property type="entry name" value="fn3"/>
    <property type="match status" value="3"/>
</dbReference>
<dbReference type="SUPFAM" id="SSF49899">
    <property type="entry name" value="Concanavalin A-like lectins/glucanases"/>
    <property type="match status" value="2"/>
</dbReference>
<dbReference type="InterPro" id="IPR013320">
    <property type="entry name" value="ConA-like_dom_sf"/>
</dbReference>
<name>A0A2T6C6T2_9FLAO</name>
<dbReference type="Gene3D" id="2.60.40.10">
    <property type="entry name" value="Immunoglobulins"/>
    <property type="match status" value="3"/>
</dbReference>
<dbReference type="InterPro" id="IPR013783">
    <property type="entry name" value="Ig-like_fold"/>
</dbReference>
<dbReference type="GO" id="GO:0005975">
    <property type="term" value="P:carbohydrate metabolic process"/>
    <property type="evidence" value="ECO:0007669"/>
    <property type="project" value="UniProtKB-ARBA"/>
</dbReference>
<proteinExistence type="predicted"/>
<keyword evidence="7" id="KW-1185">Reference proteome</keyword>
<dbReference type="InterPro" id="IPR000998">
    <property type="entry name" value="MAM_dom"/>
</dbReference>
<feature type="region of interest" description="Disordered" evidence="2">
    <location>
        <begin position="594"/>
        <end position="629"/>
    </location>
</feature>
<dbReference type="PROSITE" id="PS50853">
    <property type="entry name" value="FN3"/>
    <property type="match status" value="3"/>
</dbReference>
<evidence type="ECO:0000259" key="4">
    <source>
        <dbReference type="PROSITE" id="PS50060"/>
    </source>
</evidence>
<dbReference type="SMART" id="SM00060">
    <property type="entry name" value="FN3"/>
    <property type="match status" value="3"/>
</dbReference>
<dbReference type="SUPFAM" id="SSF49265">
    <property type="entry name" value="Fibronectin type III"/>
    <property type="match status" value="3"/>
</dbReference>
<evidence type="ECO:0000256" key="3">
    <source>
        <dbReference type="SAM" id="SignalP"/>
    </source>
</evidence>
<dbReference type="InterPro" id="IPR003961">
    <property type="entry name" value="FN3_dom"/>
</dbReference>
<dbReference type="Proteomes" id="UP000244090">
    <property type="component" value="Unassembled WGS sequence"/>
</dbReference>
<evidence type="ECO:0000256" key="1">
    <source>
        <dbReference type="ARBA" id="ARBA00022737"/>
    </source>
</evidence>
<dbReference type="RefSeq" id="WP_108113378.1">
    <property type="nucleotide sequence ID" value="NZ_QBKT01000001.1"/>
</dbReference>
<dbReference type="InterPro" id="IPR036116">
    <property type="entry name" value="FN3_sf"/>
</dbReference>
<protein>
    <submittedName>
        <fullName evidence="6">Gliding motility-associated-like protein</fullName>
    </submittedName>
</protein>
<feature type="domain" description="Fibronectin type-III" evidence="5">
    <location>
        <begin position="475"/>
        <end position="564"/>
    </location>
</feature>
<dbReference type="NCBIfam" id="TIGR04131">
    <property type="entry name" value="Bac_Flav_CTERM"/>
    <property type="match status" value="1"/>
</dbReference>
<keyword evidence="3" id="KW-0732">Signal</keyword>
<comment type="caution">
    <text evidence="6">The sequence shown here is derived from an EMBL/GenBank/DDBJ whole genome shotgun (WGS) entry which is preliminary data.</text>
</comment>
<evidence type="ECO:0000313" key="7">
    <source>
        <dbReference type="Proteomes" id="UP000244090"/>
    </source>
</evidence>